<reference evidence="2 3" key="1">
    <citation type="submission" date="2024-01" db="EMBL/GenBank/DDBJ databases">
        <title>A draft genome for a cacao thread blight-causing isolate of Paramarasmius palmivorus.</title>
        <authorList>
            <person name="Baruah I.K."/>
            <person name="Bukari Y."/>
            <person name="Amoako-Attah I."/>
            <person name="Meinhardt L.W."/>
            <person name="Bailey B.A."/>
            <person name="Cohen S.P."/>
        </authorList>
    </citation>
    <scope>NUCLEOTIDE SEQUENCE [LARGE SCALE GENOMIC DNA]</scope>
    <source>
        <strain evidence="2 3">GH-12</strain>
    </source>
</reference>
<comment type="caution">
    <text evidence="2">The sequence shown here is derived from an EMBL/GenBank/DDBJ whole genome shotgun (WGS) entry which is preliminary data.</text>
</comment>
<evidence type="ECO:0000256" key="1">
    <source>
        <dbReference type="SAM" id="MobiDB-lite"/>
    </source>
</evidence>
<feature type="compositionally biased region" description="Low complexity" evidence="1">
    <location>
        <begin position="82"/>
        <end position="95"/>
    </location>
</feature>
<feature type="region of interest" description="Disordered" evidence="1">
    <location>
        <begin position="1"/>
        <end position="124"/>
    </location>
</feature>
<gene>
    <name evidence="2" type="ORF">VNI00_018625</name>
</gene>
<protein>
    <submittedName>
        <fullName evidence="2">Uncharacterized protein</fullName>
    </submittedName>
</protein>
<evidence type="ECO:0000313" key="3">
    <source>
        <dbReference type="Proteomes" id="UP001383192"/>
    </source>
</evidence>
<dbReference type="AlphaFoldDB" id="A0AAW0AVY6"/>
<dbReference type="Proteomes" id="UP001383192">
    <property type="component" value="Unassembled WGS sequence"/>
</dbReference>
<feature type="compositionally biased region" description="Low complexity" evidence="1">
    <location>
        <begin position="1"/>
        <end position="14"/>
    </location>
</feature>
<dbReference type="EMBL" id="JAYKXP010000253">
    <property type="protein sequence ID" value="KAK7017496.1"/>
    <property type="molecule type" value="Genomic_DNA"/>
</dbReference>
<feature type="compositionally biased region" description="Acidic residues" evidence="1">
    <location>
        <begin position="99"/>
        <end position="113"/>
    </location>
</feature>
<sequence length="181" mass="19772">MTPSSSPKPESSQDSSEKQIHDVQDKLGQLRLHDQIPRGQELSLPYDTSCPTAVGIQGAIREQTVHSESEQSDTTQSDGDVSTTRGSPTSSPPTSNVELSDDDGLWAESDAENSDIGLSNDPTDISIPISGSLDILAVRRREDAMIAQARKRAGKKREELSLPERMRLLQEKHNIHSIDSD</sequence>
<name>A0AAW0AVY6_9AGAR</name>
<feature type="compositionally biased region" description="Polar residues" evidence="1">
    <location>
        <begin position="72"/>
        <end position="81"/>
    </location>
</feature>
<keyword evidence="3" id="KW-1185">Reference proteome</keyword>
<feature type="compositionally biased region" description="Basic and acidic residues" evidence="1">
    <location>
        <begin position="15"/>
        <end position="25"/>
    </location>
</feature>
<accession>A0AAW0AVY6</accession>
<proteinExistence type="predicted"/>
<organism evidence="2 3">
    <name type="scientific">Paramarasmius palmivorus</name>
    <dbReference type="NCBI Taxonomy" id="297713"/>
    <lineage>
        <taxon>Eukaryota</taxon>
        <taxon>Fungi</taxon>
        <taxon>Dikarya</taxon>
        <taxon>Basidiomycota</taxon>
        <taxon>Agaricomycotina</taxon>
        <taxon>Agaricomycetes</taxon>
        <taxon>Agaricomycetidae</taxon>
        <taxon>Agaricales</taxon>
        <taxon>Marasmiineae</taxon>
        <taxon>Marasmiaceae</taxon>
        <taxon>Paramarasmius</taxon>
    </lineage>
</organism>
<evidence type="ECO:0000313" key="2">
    <source>
        <dbReference type="EMBL" id="KAK7017496.1"/>
    </source>
</evidence>